<dbReference type="EMBL" id="PQIB02000002">
    <property type="protein sequence ID" value="RLN34727.1"/>
    <property type="molecule type" value="Genomic_DNA"/>
</dbReference>
<dbReference type="Pfam" id="PF12697">
    <property type="entry name" value="Abhydrolase_6"/>
    <property type="match status" value="1"/>
</dbReference>
<organism evidence="2 3">
    <name type="scientific">Panicum miliaceum</name>
    <name type="common">Proso millet</name>
    <name type="synonym">Broomcorn millet</name>
    <dbReference type="NCBI Taxonomy" id="4540"/>
    <lineage>
        <taxon>Eukaryota</taxon>
        <taxon>Viridiplantae</taxon>
        <taxon>Streptophyta</taxon>
        <taxon>Embryophyta</taxon>
        <taxon>Tracheophyta</taxon>
        <taxon>Spermatophyta</taxon>
        <taxon>Magnoliopsida</taxon>
        <taxon>Liliopsida</taxon>
        <taxon>Poales</taxon>
        <taxon>Poaceae</taxon>
        <taxon>PACMAD clade</taxon>
        <taxon>Panicoideae</taxon>
        <taxon>Panicodae</taxon>
        <taxon>Paniceae</taxon>
        <taxon>Panicinae</taxon>
        <taxon>Panicum</taxon>
        <taxon>Panicum sect. Panicum</taxon>
    </lineage>
</organism>
<reference evidence="3" key="1">
    <citation type="journal article" date="2019" name="Nat. Commun.">
        <title>The genome of broomcorn millet.</title>
        <authorList>
            <person name="Zou C."/>
            <person name="Miki D."/>
            <person name="Li D."/>
            <person name="Tang Q."/>
            <person name="Xiao L."/>
            <person name="Rajput S."/>
            <person name="Deng P."/>
            <person name="Jia W."/>
            <person name="Huang R."/>
            <person name="Zhang M."/>
            <person name="Sun Y."/>
            <person name="Hu J."/>
            <person name="Fu X."/>
            <person name="Schnable P.S."/>
            <person name="Li F."/>
            <person name="Zhang H."/>
            <person name="Feng B."/>
            <person name="Zhu X."/>
            <person name="Liu R."/>
            <person name="Schnable J.C."/>
            <person name="Zhu J.-K."/>
            <person name="Zhang H."/>
        </authorList>
    </citation>
    <scope>NUCLEOTIDE SEQUENCE [LARGE SCALE GENOMIC DNA]</scope>
</reference>
<dbReference type="AlphaFoldDB" id="A0A3L6TB97"/>
<evidence type="ECO:0000259" key="1">
    <source>
        <dbReference type="Pfam" id="PF12697"/>
    </source>
</evidence>
<evidence type="ECO:0000313" key="2">
    <source>
        <dbReference type="EMBL" id="RLN34727.1"/>
    </source>
</evidence>
<protein>
    <submittedName>
        <fullName evidence="2">Hydrolase YugF-like</fullName>
    </submittedName>
</protein>
<gene>
    <name evidence="2" type="ORF">C2845_PM03G10590</name>
</gene>
<dbReference type="Gene3D" id="3.40.50.1820">
    <property type="entry name" value="alpha/beta hydrolase"/>
    <property type="match status" value="1"/>
</dbReference>
<dbReference type="Proteomes" id="UP000275267">
    <property type="component" value="Unassembled WGS sequence"/>
</dbReference>
<dbReference type="PANTHER" id="PTHR43689:SF53">
    <property type="entry name" value="ALPHA_BETA-HYDROLASES SUPERFAMILY PROTEIN"/>
    <property type="match status" value="1"/>
</dbReference>
<feature type="domain" description="AB hydrolase-1" evidence="1">
    <location>
        <begin position="66"/>
        <end position="129"/>
    </location>
</feature>
<keyword evidence="3" id="KW-1185">Reference proteome</keyword>
<dbReference type="PANTHER" id="PTHR43689">
    <property type="entry name" value="HYDROLASE"/>
    <property type="match status" value="1"/>
</dbReference>
<evidence type="ECO:0000313" key="3">
    <source>
        <dbReference type="Proteomes" id="UP000275267"/>
    </source>
</evidence>
<dbReference type="InterPro" id="IPR029058">
    <property type="entry name" value="AB_hydrolase_fold"/>
</dbReference>
<name>A0A3L6TB97_PANMI</name>
<sequence length="140" mass="15656">MLRIKKQPWFGKPFIKSFQSPKVYGSYAQAQALTDNNVTDELVQIILQPGLDPGTVDVFLEFICYSGGPLPEELLPLVKCPVLVAWGEKDPWEPVELGRAYASFDTVEDFVVLPEVGHCPQDEAPELVNPLVQSFVERHS</sequence>
<dbReference type="SUPFAM" id="SSF53474">
    <property type="entry name" value="alpha/beta-Hydrolases"/>
    <property type="match status" value="1"/>
</dbReference>
<dbReference type="GO" id="GO:0016787">
    <property type="term" value="F:hydrolase activity"/>
    <property type="evidence" value="ECO:0007669"/>
    <property type="project" value="UniProtKB-KW"/>
</dbReference>
<dbReference type="InterPro" id="IPR000073">
    <property type="entry name" value="AB_hydrolase_1"/>
</dbReference>
<proteinExistence type="predicted"/>
<accession>A0A3L6TB97</accession>
<comment type="caution">
    <text evidence="2">The sequence shown here is derived from an EMBL/GenBank/DDBJ whole genome shotgun (WGS) entry which is preliminary data.</text>
</comment>
<dbReference type="OrthoDB" id="408373at2759"/>
<dbReference type="STRING" id="4540.A0A3L6TB97"/>